<protein>
    <submittedName>
        <fullName evidence="3">Neutral/alkaline non-lysosomal ceramidase N-terminal domain-containing protein</fullName>
    </submittedName>
</protein>
<evidence type="ECO:0000259" key="2">
    <source>
        <dbReference type="Pfam" id="PF04734"/>
    </source>
</evidence>
<organism evidence="3">
    <name type="scientific">Dyadobacter sp. 676</name>
    <dbReference type="NCBI Taxonomy" id="3088362"/>
    <lineage>
        <taxon>Bacteria</taxon>
        <taxon>Pseudomonadati</taxon>
        <taxon>Bacteroidota</taxon>
        <taxon>Cytophagia</taxon>
        <taxon>Cytophagales</taxon>
        <taxon>Spirosomataceae</taxon>
        <taxon>Dyadobacter</taxon>
    </lineage>
</organism>
<feature type="transmembrane region" description="Helical" evidence="1">
    <location>
        <begin position="6"/>
        <end position="27"/>
    </location>
</feature>
<sequence length="221" mass="24078">MKLLRIILKVIGIFLLLLVLAIATMITTMDDTPYREMAYYREWKTLIAGVRPDTAGASGTLQAGWAKVNITPASPTPTAGYGNRRGKLYTAVHDSVYVRAMVIDNGHTQAAIVAADLLIVPPTVIKSLKEKLKPGDIPFGQIYFGATHSHNSVGGWGTGISSLFFSGKYDPAIVESLANAFHQAITEARKKLEPVQLTYLESLDSLDIRNRLVGEEGGYRS</sequence>
<name>A0AAU8FRK8_9BACT</name>
<keyword evidence="1" id="KW-0812">Transmembrane</keyword>
<dbReference type="InterPro" id="IPR031329">
    <property type="entry name" value="NEUT/ALK_ceramidase_N"/>
</dbReference>
<proteinExistence type="predicted"/>
<dbReference type="EMBL" id="CP159289">
    <property type="protein sequence ID" value="XCH26844.1"/>
    <property type="molecule type" value="Genomic_DNA"/>
</dbReference>
<evidence type="ECO:0000313" key="3">
    <source>
        <dbReference type="EMBL" id="XCH26844.1"/>
    </source>
</evidence>
<keyword evidence="1" id="KW-0472">Membrane</keyword>
<dbReference type="RefSeq" id="WP_353722125.1">
    <property type="nucleotide sequence ID" value="NZ_CP159289.1"/>
</dbReference>
<feature type="domain" description="Neutral/alkaline non-lysosomal ceramidase N-terminal" evidence="2">
    <location>
        <begin position="64"/>
        <end position="199"/>
    </location>
</feature>
<dbReference type="AlphaFoldDB" id="A0AAU8FRK8"/>
<reference evidence="3" key="1">
    <citation type="submission" date="2024-06" db="EMBL/GenBank/DDBJ databases">
        <title>Sequencing and assembly of the genome of Dyadobacter sp. strain 676, a symbiont of Cyamopsis tetragonoloba.</title>
        <authorList>
            <person name="Guro P."/>
            <person name="Sazanova A."/>
            <person name="Kuznetsova I."/>
            <person name="Belimov A."/>
            <person name="Safronova V."/>
        </authorList>
    </citation>
    <scope>NUCLEOTIDE SEQUENCE</scope>
    <source>
        <strain evidence="3">676</strain>
    </source>
</reference>
<keyword evidence="1" id="KW-1133">Transmembrane helix</keyword>
<accession>A0AAU8FRK8</accession>
<evidence type="ECO:0000256" key="1">
    <source>
        <dbReference type="SAM" id="Phobius"/>
    </source>
</evidence>
<dbReference type="Pfam" id="PF04734">
    <property type="entry name" value="Ceramidase_alk"/>
    <property type="match status" value="1"/>
</dbReference>
<gene>
    <name evidence="3" type="ORF">ABV298_10785</name>
</gene>